<dbReference type="KEGG" id="cbx:Cenrod_0285"/>
<dbReference type="InterPro" id="IPR051199">
    <property type="entry name" value="LPS_LOS_Heptosyltrfase"/>
</dbReference>
<comment type="pathway">
    <text evidence="2">Bacterial outer membrane biogenesis; LPS core biosynthesis.</text>
</comment>
<dbReference type="GO" id="GO:0005829">
    <property type="term" value="C:cytosol"/>
    <property type="evidence" value="ECO:0007669"/>
    <property type="project" value="TreeGrafter"/>
</dbReference>
<dbReference type="Proteomes" id="UP000017184">
    <property type="component" value="Chromosome"/>
</dbReference>
<protein>
    <recommendedName>
        <fullName evidence="11">Lipopolysaccharide heptosyltransferase 1</fullName>
        <ecNumber evidence="10">2.4.99.23</ecNumber>
    </recommendedName>
    <alternativeName>
        <fullName evidence="12">ADP-heptose:lipopolysaccharide heptosyltransferase I</fullName>
    </alternativeName>
</protein>
<sequence length="349" mass="37948">MRVLIVKLSSLGDVVHTMPAVQDVLRHVPAVQVDWVVEQAFSPLVQRCKGVSRVIPFGLRRWRKAPLSLDTLRAWNAFRADLRRSSYGAVIDLQGLTKSAWVSWMARLTEQGQRFALGHRTEGSSYEAPTRWVADVAVSMPLHVHAVERARRVCAAAMGYALHEVMTVAPDYGLVPQRMALPDKAGIATSSLPTEPKTVLLIHGASRAAKQWPLAHWHDLARRLGRAGYAVALVHGCDAEERSAHAIAEAGAHVRVWPRMALDALVDAMANCAGVIGGDTGLSHIAVALDLPHVQLYNTDTFWRTGPPVREEGVDGQEGCAVRQCSVVGQPTVDVVWAAWQSVSGIVAS</sequence>
<keyword evidence="15" id="KW-1185">Reference proteome</keyword>
<evidence type="ECO:0000256" key="12">
    <source>
        <dbReference type="ARBA" id="ARBA00044330"/>
    </source>
</evidence>
<evidence type="ECO:0000256" key="9">
    <source>
        <dbReference type="ARBA" id="ARBA00043995"/>
    </source>
</evidence>
<evidence type="ECO:0000256" key="13">
    <source>
        <dbReference type="ARBA" id="ARBA00049201"/>
    </source>
</evidence>
<dbReference type="Pfam" id="PF01075">
    <property type="entry name" value="Glyco_transf_9"/>
    <property type="match status" value="1"/>
</dbReference>
<evidence type="ECO:0000256" key="6">
    <source>
        <dbReference type="ARBA" id="ARBA00022679"/>
    </source>
</evidence>
<evidence type="ECO:0000256" key="3">
    <source>
        <dbReference type="ARBA" id="ARBA00022475"/>
    </source>
</evidence>
<keyword evidence="5" id="KW-0328">Glycosyltransferase</keyword>
<keyword evidence="8" id="KW-0472">Membrane</keyword>
<dbReference type="NCBIfam" id="TIGR02193">
    <property type="entry name" value="heptsyl_trn_I"/>
    <property type="match status" value="1"/>
</dbReference>
<evidence type="ECO:0000256" key="10">
    <source>
        <dbReference type="ARBA" id="ARBA00044041"/>
    </source>
</evidence>
<proteinExistence type="inferred from homology"/>
<keyword evidence="7" id="KW-0448">Lipopolysaccharide biosynthesis</keyword>
<evidence type="ECO:0000313" key="15">
    <source>
        <dbReference type="Proteomes" id="UP000017184"/>
    </source>
</evidence>
<accession>U5N8B8</accession>
<dbReference type="GO" id="GO:0009244">
    <property type="term" value="P:lipopolysaccharide core region biosynthetic process"/>
    <property type="evidence" value="ECO:0007669"/>
    <property type="project" value="InterPro"/>
</dbReference>
<evidence type="ECO:0000256" key="7">
    <source>
        <dbReference type="ARBA" id="ARBA00022985"/>
    </source>
</evidence>
<keyword evidence="4" id="KW-0997">Cell inner membrane</keyword>
<dbReference type="PATRIC" id="fig|946483.4.peg.283"/>
<evidence type="ECO:0000256" key="4">
    <source>
        <dbReference type="ARBA" id="ARBA00022519"/>
    </source>
</evidence>
<dbReference type="SUPFAM" id="SSF53756">
    <property type="entry name" value="UDP-Glycosyltransferase/glycogen phosphorylase"/>
    <property type="match status" value="1"/>
</dbReference>
<comment type="catalytic activity">
    <reaction evidence="13">
        <text>an alpha-Kdo-(2-&gt;4)-alpha-Kdo-(2-&gt;6)-lipid A + ADP-L-glycero-beta-D-manno-heptose = an L-alpha-D-Hep-(1-&gt;5)-[alpha-Kdo-(2-&gt;4)]-alpha-Kdo-(2-&gt;6)-lipid A + ADP + H(+)</text>
        <dbReference type="Rhea" id="RHEA:74067"/>
        <dbReference type="ChEBI" id="CHEBI:15378"/>
        <dbReference type="ChEBI" id="CHEBI:61506"/>
        <dbReference type="ChEBI" id="CHEBI:176431"/>
        <dbReference type="ChEBI" id="CHEBI:193068"/>
        <dbReference type="ChEBI" id="CHEBI:456216"/>
        <dbReference type="EC" id="2.4.99.23"/>
    </reaction>
</comment>
<reference evidence="14 15" key="1">
    <citation type="journal article" date="2013" name="Genome Biol.">
        <title>Genomic analysis reveals key aspects of prokaryotic symbiosis in the phototrophic consortium "Chlorochromatium aggregatum".</title>
        <authorList>
            <person name="Liu Z."/>
            <person name="Muller J."/>
            <person name="Li T."/>
            <person name="Alvey R.M."/>
            <person name="Vogl K."/>
            <person name="Frigaard N.U."/>
            <person name="Rockwell N.C."/>
            <person name="Boyd E.S."/>
            <person name="Tomsho L.P."/>
            <person name="Schuster S.C."/>
            <person name="Henke P."/>
            <person name="Rohde M."/>
            <person name="Overmann J."/>
            <person name="Bryant D.A."/>
        </authorList>
    </citation>
    <scope>NUCLEOTIDE SEQUENCE [LARGE SCALE GENOMIC DNA]</scope>
    <source>
        <strain evidence="14">CR</strain>
    </source>
</reference>
<dbReference type="EC" id="2.4.99.23" evidence="10"/>
<dbReference type="eggNOG" id="COG0859">
    <property type="taxonomic scope" value="Bacteria"/>
</dbReference>
<comment type="subcellular location">
    <subcellularLocation>
        <location evidence="1">Cell inner membrane</location>
        <topology evidence="1">Peripheral membrane protein</topology>
        <orientation evidence="1">Cytoplasmic side</orientation>
    </subcellularLocation>
</comment>
<dbReference type="AlphaFoldDB" id="U5N8B8"/>
<gene>
    <name evidence="14" type="primary">waaC</name>
    <name evidence="14" type="ORF">Cenrod_0285</name>
</gene>
<organism evidence="14 15">
    <name type="scientific">Candidatus Symbiobacter mobilis CR</name>
    <dbReference type="NCBI Taxonomy" id="946483"/>
    <lineage>
        <taxon>Bacteria</taxon>
        <taxon>Pseudomonadati</taxon>
        <taxon>Pseudomonadota</taxon>
        <taxon>Betaproteobacteria</taxon>
        <taxon>Burkholderiales</taxon>
        <taxon>Comamonadaceae</taxon>
    </lineage>
</organism>
<keyword evidence="3" id="KW-1003">Cell membrane</keyword>
<evidence type="ECO:0000256" key="5">
    <source>
        <dbReference type="ARBA" id="ARBA00022676"/>
    </source>
</evidence>
<dbReference type="CDD" id="cd03789">
    <property type="entry name" value="GT9_LPS_heptosyltransferase"/>
    <property type="match status" value="1"/>
</dbReference>
<evidence type="ECO:0000256" key="11">
    <source>
        <dbReference type="ARBA" id="ARBA00044190"/>
    </source>
</evidence>
<dbReference type="HOGENOM" id="CLU_038371_6_0_4"/>
<evidence type="ECO:0000256" key="1">
    <source>
        <dbReference type="ARBA" id="ARBA00004515"/>
    </source>
</evidence>
<dbReference type="GO" id="GO:0008713">
    <property type="term" value="F:ADP-heptose-lipopolysaccharide heptosyltransferase activity"/>
    <property type="evidence" value="ECO:0007669"/>
    <property type="project" value="TreeGrafter"/>
</dbReference>
<dbReference type="GO" id="GO:0005886">
    <property type="term" value="C:plasma membrane"/>
    <property type="evidence" value="ECO:0007669"/>
    <property type="project" value="UniProtKB-SubCell"/>
</dbReference>
<dbReference type="InterPro" id="IPR011908">
    <property type="entry name" value="LipoPS_heptosylTferase-I"/>
</dbReference>
<evidence type="ECO:0000256" key="8">
    <source>
        <dbReference type="ARBA" id="ARBA00023136"/>
    </source>
</evidence>
<evidence type="ECO:0000256" key="2">
    <source>
        <dbReference type="ARBA" id="ARBA00004713"/>
    </source>
</evidence>
<name>U5N8B8_9BURK</name>
<dbReference type="InterPro" id="IPR002201">
    <property type="entry name" value="Glyco_trans_9"/>
</dbReference>
<dbReference type="Gene3D" id="3.40.50.2000">
    <property type="entry name" value="Glycogen Phosphorylase B"/>
    <property type="match status" value="2"/>
</dbReference>
<evidence type="ECO:0000313" key="14">
    <source>
        <dbReference type="EMBL" id="AGX86409.1"/>
    </source>
</evidence>
<keyword evidence="6 14" id="KW-0808">Transferase</keyword>
<dbReference type="STRING" id="946483.Cenrod_0285"/>
<dbReference type="OrthoDB" id="9767552at2"/>
<dbReference type="PANTHER" id="PTHR30160:SF19">
    <property type="entry name" value="LIPOPOLYSACCHARIDE HEPTOSYLTRANSFERASE 1"/>
    <property type="match status" value="1"/>
</dbReference>
<dbReference type="EMBL" id="CP004885">
    <property type="protein sequence ID" value="AGX86409.1"/>
    <property type="molecule type" value="Genomic_DNA"/>
</dbReference>
<comment type="similarity">
    <text evidence="9">Belongs to the glycosyltransferase 9 family.</text>
</comment>
<dbReference type="PANTHER" id="PTHR30160">
    <property type="entry name" value="TETRAACYLDISACCHARIDE 4'-KINASE-RELATED"/>
    <property type="match status" value="1"/>
</dbReference>